<reference evidence="2 3" key="1">
    <citation type="journal article" date="2015" name="Sci. Rep.">
        <title>Chromosome-level genome map provides insights into diverse defense mechanisms in the medicinal fungus Ganoderma sinense.</title>
        <authorList>
            <person name="Zhu Y."/>
            <person name="Xu J."/>
            <person name="Sun C."/>
            <person name="Zhou S."/>
            <person name="Xu H."/>
            <person name="Nelson D.R."/>
            <person name="Qian J."/>
            <person name="Song J."/>
            <person name="Luo H."/>
            <person name="Xiang L."/>
            <person name="Li Y."/>
            <person name="Xu Z."/>
            <person name="Ji A."/>
            <person name="Wang L."/>
            <person name="Lu S."/>
            <person name="Hayward A."/>
            <person name="Sun W."/>
            <person name="Li X."/>
            <person name="Schwartz D.C."/>
            <person name="Wang Y."/>
            <person name="Chen S."/>
        </authorList>
    </citation>
    <scope>NUCLEOTIDE SEQUENCE [LARGE SCALE GENOMIC DNA]</scope>
    <source>
        <strain evidence="2 3">ZZ0214-1</strain>
    </source>
</reference>
<feature type="region of interest" description="Disordered" evidence="1">
    <location>
        <begin position="1"/>
        <end position="60"/>
    </location>
</feature>
<dbReference type="Proteomes" id="UP000230002">
    <property type="component" value="Unassembled WGS sequence"/>
</dbReference>
<feature type="compositionally biased region" description="Basic and acidic residues" evidence="1">
    <location>
        <begin position="35"/>
        <end position="49"/>
    </location>
</feature>
<proteinExistence type="predicted"/>
<dbReference type="AlphaFoldDB" id="A0A2G8RTW4"/>
<evidence type="ECO:0000313" key="2">
    <source>
        <dbReference type="EMBL" id="PIL24951.1"/>
    </source>
</evidence>
<organism evidence="2 3">
    <name type="scientific">Ganoderma sinense ZZ0214-1</name>
    <dbReference type="NCBI Taxonomy" id="1077348"/>
    <lineage>
        <taxon>Eukaryota</taxon>
        <taxon>Fungi</taxon>
        <taxon>Dikarya</taxon>
        <taxon>Basidiomycota</taxon>
        <taxon>Agaricomycotina</taxon>
        <taxon>Agaricomycetes</taxon>
        <taxon>Polyporales</taxon>
        <taxon>Polyporaceae</taxon>
        <taxon>Ganoderma</taxon>
    </lineage>
</organism>
<evidence type="ECO:0000256" key="1">
    <source>
        <dbReference type="SAM" id="MobiDB-lite"/>
    </source>
</evidence>
<name>A0A2G8RTW4_9APHY</name>
<accession>A0A2G8RTW4</accession>
<dbReference type="OrthoDB" id="3058546at2759"/>
<comment type="caution">
    <text evidence="2">The sequence shown here is derived from an EMBL/GenBank/DDBJ whole genome shotgun (WGS) entry which is preliminary data.</text>
</comment>
<keyword evidence="3" id="KW-1185">Reference proteome</keyword>
<sequence>MASSSTQPRRSGRRRAPSSQASSPQLSPAVKRQRQHEEAKDVTEARRMLSEAPTCSNPIPTQVSRAETVVIDSLGEVPAALRLFQAIKHASALGAIGYCPSKVEALTARIADEGSTELSVDDVDREEDYVYAKLTDEDKDRELQNNETIVKLREIATSHAQNSASGILNEPFRLRIDRRGIKFDETMAPRAESSLSHGYLPSNAVTVLEPRLKKWHNNAKVSGYGDVREQVTKVDNNVRQAKEIPASEFSVDPELLGRIADIWDQNFFPNSGVRVEPYKIHLYGPGDHFAVHRDTPQQGLVGTFLLGLGDTADYGGLTVDGRIRHAHEGHWTAFYPDVPHQVKEVDGYRAAIAFKLFRSEADDADAKETDASAAVRQQVSQLVASMEAPFGILLQRKYCLGTTVFSGFDAVLLSAARTLPDVEVKHFPIILQSSANWWNPDSEYAYSSSYDLKCSTAVYPFTKGHVDALIEYVEHSTAKPVNHSACGAPWLQGVEGVPFFSLDLEQSLFTYQEDANETGAGESLKSAGGDDSE</sequence>
<gene>
    <name evidence="2" type="ORF">GSI_12838</name>
</gene>
<feature type="compositionally biased region" description="Low complexity" evidence="1">
    <location>
        <begin position="17"/>
        <end position="29"/>
    </location>
</feature>
<dbReference type="EMBL" id="AYKW01000056">
    <property type="protein sequence ID" value="PIL24951.1"/>
    <property type="molecule type" value="Genomic_DNA"/>
</dbReference>
<dbReference type="PANTHER" id="PTHR33099:SF7">
    <property type="entry name" value="MYND-TYPE DOMAIN-CONTAINING PROTEIN"/>
    <property type="match status" value="1"/>
</dbReference>
<dbReference type="PANTHER" id="PTHR33099">
    <property type="entry name" value="FE2OG DIOXYGENASE DOMAIN-CONTAINING PROTEIN"/>
    <property type="match status" value="1"/>
</dbReference>
<evidence type="ECO:0008006" key="4">
    <source>
        <dbReference type="Google" id="ProtNLM"/>
    </source>
</evidence>
<evidence type="ECO:0000313" key="3">
    <source>
        <dbReference type="Proteomes" id="UP000230002"/>
    </source>
</evidence>
<dbReference type="Gene3D" id="2.60.120.620">
    <property type="entry name" value="q2cbj1_9rhob like domain"/>
    <property type="match status" value="1"/>
</dbReference>
<protein>
    <recommendedName>
        <fullName evidence="4">Fe2OG dioxygenase domain-containing protein</fullName>
    </recommendedName>
</protein>